<feature type="region of interest" description="Disordered" evidence="5">
    <location>
        <begin position="1"/>
        <end position="32"/>
    </location>
</feature>
<feature type="compositionally biased region" description="Basic and acidic residues" evidence="5">
    <location>
        <begin position="1"/>
        <end position="12"/>
    </location>
</feature>
<accession>A0AAD9K0N0</accession>
<comment type="catalytic activity">
    <reaction evidence="4">
        <text>RNA(n) + ATP = RNA(n)-3'-adenine ribonucleotide + diphosphate</text>
        <dbReference type="Rhea" id="RHEA:11332"/>
        <dbReference type="Rhea" id="RHEA-COMP:14527"/>
        <dbReference type="Rhea" id="RHEA-COMP:17347"/>
        <dbReference type="ChEBI" id="CHEBI:30616"/>
        <dbReference type="ChEBI" id="CHEBI:33019"/>
        <dbReference type="ChEBI" id="CHEBI:140395"/>
        <dbReference type="ChEBI" id="CHEBI:173115"/>
        <dbReference type="EC" id="2.7.7.19"/>
    </reaction>
    <physiologicalReaction direction="left-to-right" evidence="4">
        <dbReference type="Rhea" id="RHEA:11333"/>
    </physiologicalReaction>
</comment>
<keyword evidence="7" id="KW-1185">Reference proteome</keyword>
<dbReference type="SMART" id="SM01153">
    <property type="entry name" value="DUF1693"/>
    <property type="match status" value="1"/>
</dbReference>
<dbReference type="EC" id="2.7.7.19" evidence="2"/>
<dbReference type="AlphaFoldDB" id="A0AAD9K0N0"/>
<dbReference type="GO" id="GO:0003723">
    <property type="term" value="F:RNA binding"/>
    <property type="evidence" value="ECO:0007669"/>
    <property type="project" value="TreeGrafter"/>
</dbReference>
<keyword evidence="3" id="KW-0808">Transferase</keyword>
<dbReference type="GO" id="GO:1990817">
    <property type="term" value="F:poly(A) RNA polymerase activity"/>
    <property type="evidence" value="ECO:0007669"/>
    <property type="project" value="UniProtKB-EC"/>
</dbReference>
<dbReference type="Proteomes" id="UP001208570">
    <property type="component" value="Unassembled WGS sequence"/>
</dbReference>
<reference evidence="6" key="1">
    <citation type="journal article" date="2023" name="Mol. Biol. Evol.">
        <title>Third-Generation Sequencing Reveals the Adaptive Role of the Epigenome in Three Deep-Sea Polychaetes.</title>
        <authorList>
            <person name="Perez M."/>
            <person name="Aroh O."/>
            <person name="Sun Y."/>
            <person name="Lan Y."/>
            <person name="Juniper S.K."/>
            <person name="Young C.R."/>
            <person name="Angers B."/>
            <person name="Qian P.Y."/>
        </authorList>
    </citation>
    <scope>NUCLEOTIDE SEQUENCE</scope>
    <source>
        <strain evidence="6">P08H-3</strain>
    </source>
</reference>
<dbReference type="PANTHER" id="PTHR12974">
    <property type="entry name" value="PRION-LIKE- Q/N-RICH -DOMAIN-BEARING PROTEIN PROTEIN 44"/>
    <property type="match status" value="1"/>
</dbReference>
<dbReference type="InterPro" id="IPR012937">
    <property type="entry name" value="TET5"/>
</dbReference>
<dbReference type="Pfam" id="PF07984">
    <property type="entry name" value="NTP_transf_7"/>
    <property type="match status" value="1"/>
</dbReference>
<protein>
    <recommendedName>
        <fullName evidence="2">polynucleotide adenylyltransferase</fullName>
        <ecNumber evidence="2">2.7.7.19</ecNumber>
    </recommendedName>
</protein>
<evidence type="ECO:0000256" key="4">
    <source>
        <dbReference type="ARBA" id="ARBA00047933"/>
    </source>
</evidence>
<comment type="similarity">
    <text evidence="1">Belongs to the TENT family.</text>
</comment>
<sequence length="452" mass="51686">MAEDKRLTHGKESTAVVSTETDRRSSEPSAMAGESANRFQVLCFEQVYRLHEVMEGSVPVHGRGNFPTLSIKLKELVQVVRNKLVSDGINLKDIRLNGGAASYILGFETDQLYNDLDLIFGIDLTTTNDLQKCKNAVLSSLLAFLPEGVNKEKMSSCSLKEAYVQKMVKVCSDTDKWSLISLSNNKGRNVELKFVHSMRRQFEFSVDSFQIILDSLLTFYDISQTPMSEHFYPTVVAESVYGNFNEALYHLNKKLIATRNPEEIRGGGLLKYCNLLVRGYTPAEDIDIKSLQRYMCSRFFIDFSDIRLQTIKLENYLANHFIGDEENKYDYLMILYSVVDNSTVCLMNGERRQTLNLIQQMASQVILEQEQKAYNKQLLIKQFDQQSFPTTFDQQTNLIIDQVYYGPCMNYPVVTADQYYTTYTYIPSAYPAMNSQMSTCCPYCPPPYLQCS</sequence>
<evidence type="ECO:0000256" key="5">
    <source>
        <dbReference type="SAM" id="MobiDB-lite"/>
    </source>
</evidence>
<dbReference type="PANTHER" id="PTHR12974:SF36">
    <property type="entry name" value="POLYNUCLEOTIDE ADENYLYLTRANSFERASE"/>
    <property type="match status" value="1"/>
</dbReference>
<evidence type="ECO:0000256" key="2">
    <source>
        <dbReference type="ARBA" id="ARBA00012388"/>
    </source>
</evidence>
<gene>
    <name evidence="6" type="ORF">LSH36_100g12048</name>
</gene>
<dbReference type="GO" id="GO:0048255">
    <property type="term" value="P:mRNA stabilization"/>
    <property type="evidence" value="ECO:0007669"/>
    <property type="project" value="TreeGrafter"/>
</dbReference>
<evidence type="ECO:0000256" key="1">
    <source>
        <dbReference type="ARBA" id="ARBA00007631"/>
    </source>
</evidence>
<evidence type="ECO:0000313" key="7">
    <source>
        <dbReference type="Proteomes" id="UP001208570"/>
    </source>
</evidence>
<evidence type="ECO:0000313" key="6">
    <source>
        <dbReference type="EMBL" id="KAK2162366.1"/>
    </source>
</evidence>
<organism evidence="6 7">
    <name type="scientific">Paralvinella palmiformis</name>
    <dbReference type="NCBI Taxonomy" id="53620"/>
    <lineage>
        <taxon>Eukaryota</taxon>
        <taxon>Metazoa</taxon>
        <taxon>Spiralia</taxon>
        <taxon>Lophotrochozoa</taxon>
        <taxon>Annelida</taxon>
        <taxon>Polychaeta</taxon>
        <taxon>Sedentaria</taxon>
        <taxon>Canalipalpata</taxon>
        <taxon>Terebellida</taxon>
        <taxon>Terebelliformia</taxon>
        <taxon>Alvinellidae</taxon>
        <taxon>Paralvinella</taxon>
    </lineage>
</organism>
<name>A0AAD9K0N0_9ANNE</name>
<dbReference type="EMBL" id="JAODUP010000100">
    <property type="protein sequence ID" value="KAK2162366.1"/>
    <property type="molecule type" value="Genomic_DNA"/>
</dbReference>
<proteinExistence type="inferred from homology"/>
<evidence type="ECO:0000256" key="3">
    <source>
        <dbReference type="ARBA" id="ARBA00022679"/>
    </source>
</evidence>
<comment type="caution">
    <text evidence="6">The sequence shown here is derived from an EMBL/GenBank/DDBJ whole genome shotgun (WGS) entry which is preliminary data.</text>
</comment>